<keyword evidence="3" id="KW-1185">Reference proteome</keyword>
<accession>A0A7Z0DJC0</accession>
<feature type="transmembrane region" description="Helical" evidence="1">
    <location>
        <begin position="6"/>
        <end position="25"/>
    </location>
</feature>
<dbReference type="Proteomes" id="UP000564496">
    <property type="component" value="Unassembled WGS sequence"/>
</dbReference>
<evidence type="ECO:0000313" key="2">
    <source>
        <dbReference type="EMBL" id="NYI76664.1"/>
    </source>
</evidence>
<gene>
    <name evidence="2" type="ORF">BJ988_001312</name>
</gene>
<proteinExistence type="predicted"/>
<organism evidence="2 3">
    <name type="scientific">Nocardioides panzhihuensis</name>
    <dbReference type="NCBI Taxonomy" id="860243"/>
    <lineage>
        <taxon>Bacteria</taxon>
        <taxon>Bacillati</taxon>
        <taxon>Actinomycetota</taxon>
        <taxon>Actinomycetes</taxon>
        <taxon>Propionibacteriales</taxon>
        <taxon>Nocardioidaceae</taxon>
        <taxon>Nocardioides</taxon>
    </lineage>
</organism>
<keyword evidence="1" id="KW-1133">Transmembrane helix</keyword>
<keyword evidence="1" id="KW-0812">Transmembrane</keyword>
<protein>
    <submittedName>
        <fullName evidence="2">Uncharacterized protein</fullName>
    </submittedName>
</protein>
<keyword evidence="1" id="KW-0472">Membrane</keyword>
<dbReference type="EMBL" id="JACBZR010000001">
    <property type="protein sequence ID" value="NYI76664.1"/>
    <property type="molecule type" value="Genomic_DNA"/>
</dbReference>
<reference evidence="2 3" key="1">
    <citation type="submission" date="2020-07" db="EMBL/GenBank/DDBJ databases">
        <title>Sequencing the genomes of 1000 actinobacteria strains.</title>
        <authorList>
            <person name="Klenk H.-P."/>
        </authorList>
    </citation>
    <scope>NUCLEOTIDE SEQUENCE [LARGE SCALE GENOMIC DNA]</scope>
    <source>
        <strain evidence="2 3">DSM 26487</strain>
    </source>
</reference>
<comment type="caution">
    <text evidence="2">The sequence shown here is derived from an EMBL/GenBank/DDBJ whole genome shotgun (WGS) entry which is preliminary data.</text>
</comment>
<evidence type="ECO:0000256" key="1">
    <source>
        <dbReference type="SAM" id="Phobius"/>
    </source>
</evidence>
<dbReference type="RefSeq" id="WP_179657286.1">
    <property type="nucleotide sequence ID" value="NZ_JACBZR010000001.1"/>
</dbReference>
<sequence>MSTPVIIFILIGVMVVLVGVAAWLYDAKRNKHVADDEERVEQPRRRS</sequence>
<dbReference type="AlphaFoldDB" id="A0A7Z0DJC0"/>
<evidence type="ECO:0000313" key="3">
    <source>
        <dbReference type="Proteomes" id="UP000564496"/>
    </source>
</evidence>
<name>A0A7Z0DJC0_9ACTN</name>